<dbReference type="Proteomes" id="UP000553888">
    <property type="component" value="Unassembled WGS sequence"/>
</dbReference>
<comment type="caution">
    <text evidence="5">The sequence shown here is derived from an EMBL/GenBank/DDBJ whole genome shotgun (WGS) entry which is preliminary data.</text>
</comment>
<keyword evidence="2" id="KW-0813">Transport</keyword>
<dbReference type="PANTHER" id="PTHR43649">
    <property type="entry name" value="ARABINOSE-BINDING PROTEIN-RELATED"/>
    <property type="match status" value="1"/>
</dbReference>
<keyword evidence="6" id="KW-1185">Reference proteome</keyword>
<dbReference type="Gene3D" id="3.40.190.10">
    <property type="entry name" value="Periplasmic binding protein-like II"/>
    <property type="match status" value="2"/>
</dbReference>
<dbReference type="RefSeq" id="WP_179565763.1">
    <property type="nucleotide sequence ID" value="NZ_JACBZY010000001.1"/>
</dbReference>
<evidence type="ECO:0000313" key="5">
    <source>
        <dbReference type="EMBL" id="NYG98374.1"/>
    </source>
</evidence>
<reference evidence="5 6" key="1">
    <citation type="submission" date="2020-07" db="EMBL/GenBank/DDBJ databases">
        <title>Sequencing the genomes of 1000 actinobacteria strains.</title>
        <authorList>
            <person name="Klenk H.-P."/>
        </authorList>
    </citation>
    <scope>NUCLEOTIDE SEQUENCE [LARGE SCALE GENOMIC DNA]</scope>
    <source>
        <strain evidence="5 6">DSM 23141</strain>
    </source>
</reference>
<evidence type="ECO:0000256" key="4">
    <source>
        <dbReference type="SAM" id="SignalP"/>
    </source>
</evidence>
<evidence type="ECO:0000313" key="6">
    <source>
        <dbReference type="Proteomes" id="UP000553888"/>
    </source>
</evidence>
<evidence type="ECO:0000256" key="1">
    <source>
        <dbReference type="ARBA" id="ARBA00008520"/>
    </source>
</evidence>
<comment type="similarity">
    <text evidence="1">Belongs to the bacterial solute-binding protein 1 family.</text>
</comment>
<protein>
    <submittedName>
        <fullName evidence="5">Raffinose/stachyose/melibiose transport system substrate-binding protein</fullName>
    </submittedName>
</protein>
<dbReference type="Pfam" id="PF01547">
    <property type="entry name" value="SBP_bac_1"/>
    <property type="match status" value="1"/>
</dbReference>
<dbReference type="AlphaFoldDB" id="A0A852YAR3"/>
<evidence type="ECO:0000256" key="3">
    <source>
        <dbReference type="ARBA" id="ARBA00022729"/>
    </source>
</evidence>
<keyword evidence="3 4" id="KW-0732">Signal</keyword>
<dbReference type="PROSITE" id="PS51257">
    <property type="entry name" value="PROKAR_LIPOPROTEIN"/>
    <property type="match status" value="1"/>
</dbReference>
<proteinExistence type="inferred from homology"/>
<evidence type="ECO:0000256" key="2">
    <source>
        <dbReference type="ARBA" id="ARBA00022448"/>
    </source>
</evidence>
<feature type="signal peptide" evidence="4">
    <location>
        <begin position="1"/>
        <end position="21"/>
    </location>
</feature>
<sequence>MRITRQLTAAAAIGAVLFAAAGCSAGSDGGDAGKSITIWHNAADNDGVKALYSHFTDDTGIEVKLEPIPADGFESAVQTKWATGARPDILEYHPTTSALRLLNADDNMQDLSDLDFVGKSGKLYDQTGSLDGKVYAAITGFPSIFGIYYNKSVFEKAGIEVPTSIDEMISACPALKASGVDAFYESGGSQWPTQILPFLYAADSNKDSKLGDALAHNEKKIDDPKGVVVQALDKYLEVRDACFQDDYATGTFENAVTAVYSGSAAMTAIHSDAYNIFQDAAGGDEDLLSSTVGFTGLSKSSATAAFGPGPMGSYMAPKTGNSAKEAAAIKFIEYATGKGYGPLIEANKAFPVIDGYDTPDGISPLKQSFKDAYDNGATLGLTTDIAGFGDNFAADISRMLAGEITPEQLAQGTEKAVARASKAAGIDGW</sequence>
<dbReference type="EMBL" id="JACBZY010000001">
    <property type="protein sequence ID" value="NYG98374.1"/>
    <property type="molecule type" value="Genomic_DNA"/>
</dbReference>
<gene>
    <name evidence="5" type="ORF">BJ979_001000</name>
</gene>
<dbReference type="InterPro" id="IPR006059">
    <property type="entry name" value="SBP"/>
</dbReference>
<dbReference type="InterPro" id="IPR050490">
    <property type="entry name" value="Bact_solute-bd_prot1"/>
</dbReference>
<dbReference type="SUPFAM" id="SSF53850">
    <property type="entry name" value="Periplasmic binding protein-like II"/>
    <property type="match status" value="1"/>
</dbReference>
<organism evidence="5 6">
    <name type="scientific">Schumannella luteola</name>
    <dbReference type="NCBI Taxonomy" id="472059"/>
    <lineage>
        <taxon>Bacteria</taxon>
        <taxon>Bacillati</taxon>
        <taxon>Actinomycetota</taxon>
        <taxon>Actinomycetes</taxon>
        <taxon>Micrococcales</taxon>
        <taxon>Microbacteriaceae</taxon>
        <taxon>Schumannella</taxon>
    </lineage>
</organism>
<name>A0A852YAR3_9MICO</name>
<dbReference type="PANTHER" id="PTHR43649:SF34">
    <property type="entry name" value="ABC TRANSPORTER PERIPLASMIC-BINDING PROTEIN YCJN-RELATED"/>
    <property type="match status" value="1"/>
</dbReference>
<accession>A0A852YAR3</accession>
<feature type="chain" id="PRO_5038480607" evidence="4">
    <location>
        <begin position="22"/>
        <end position="429"/>
    </location>
</feature>